<dbReference type="GO" id="GO:0003682">
    <property type="term" value="F:chromatin binding"/>
    <property type="evidence" value="ECO:0007669"/>
    <property type="project" value="InterPro"/>
</dbReference>
<dbReference type="InterPro" id="IPR050311">
    <property type="entry name" value="ORC1/CDC6"/>
</dbReference>
<comment type="similarity">
    <text evidence="2 11">Belongs to the ORC1 family.</text>
</comment>
<evidence type="ECO:0000256" key="7">
    <source>
        <dbReference type="ARBA" id="ARBA00022840"/>
    </source>
</evidence>
<dbReference type="CDD" id="cd00009">
    <property type="entry name" value="AAA"/>
    <property type="match status" value="1"/>
</dbReference>
<dbReference type="VEuPathDB" id="VectorBase:PPAPM1_005971"/>
<feature type="compositionally biased region" description="Polar residues" evidence="12">
    <location>
        <begin position="317"/>
        <end position="329"/>
    </location>
</feature>
<keyword evidence="9 11" id="KW-0238">DNA-binding</keyword>
<evidence type="ECO:0000256" key="5">
    <source>
        <dbReference type="ARBA" id="ARBA00022723"/>
    </source>
</evidence>
<evidence type="ECO:0000256" key="11">
    <source>
        <dbReference type="RuleBase" id="RU365058"/>
    </source>
</evidence>
<feature type="compositionally biased region" description="Polar residues" evidence="12">
    <location>
        <begin position="277"/>
        <end position="297"/>
    </location>
</feature>
<comment type="function">
    <text evidence="11">Component of the origin recognition complex (ORC) that binds origins of replication. DNA-binding is ATP-dependent, however specific DNA sequences that define origins of replication have not been identified so far. ORC is required to assemble the pre-replication complex necessary to initiate DNA replication.</text>
</comment>
<keyword evidence="10 11" id="KW-0539">Nucleus</keyword>
<dbReference type="VEuPathDB" id="VectorBase:PPAI011120"/>
<comment type="subunit">
    <text evidence="11">ORC is composed of six subunits.</text>
</comment>
<evidence type="ECO:0000256" key="6">
    <source>
        <dbReference type="ARBA" id="ARBA00022741"/>
    </source>
</evidence>
<evidence type="ECO:0000256" key="1">
    <source>
        <dbReference type="ARBA" id="ARBA00004123"/>
    </source>
</evidence>
<keyword evidence="4 11" id="KW-0235">DNA replication</keyword>
<evidence type="ECO:0000313" key="14">
    <source>
        <dbReference type="Proteomes" id="UP000092462"/>
    </source>
</evidence>
<evidence type="ECO:0000256" key="12">
    <source>
        <dbReference type="SAM" id="MobiDB-lite"/>
    </source>
</evidence>
<dbReference type="GO" id="GO:0005524">
    <property type="term" value="F:ATP binding"/>
    <property type="evidence" value="ECO:0007669"/>
    <property type="project" value="UniProtKB-KW"/>
</dbReference>
<keyword evidence="7 11" id="KW-0067">ATP-binding</keyword>
<dbReference type="Gene3D" id="3.40.50.300">
    <property type="entry name" value="P-loop containing nucleotide triphosphate hydrolases"/>
    <property type="match status" value="1"/>
</dbReference>
<evidence type="ECO:0000256" key="4">
    <source>
        <dbReference type="ARBA" id="ARBA00022705"/>
    </source>
</evidence>
<evidence type="ECO:0000256" key="3">
    <source>
        <dbReference type="ARBA" id="ARBA00019081"/>
    </source>
</evidence>
<dbReference type="AlphaFoldDB" id="A0A1B0DRD7"/>
<feature type="compositionally biased region" description="Low complexity" evidence="12">
    <location>
        <begin position="243"/>
        <end position="255"/>
    </location>
</feature>
<keyword evidence="6 11" id="KW-0547">Nucleotide-binding</keyword>
<evidence type="ECO:0000256" key="10">
    <source>
        <dbReference type="ARBA" id="ARBA00023242"/>
    </source>
</evidence>
<dbReference type="SMART" id="SM01074">
    <property type="entry name" value="Cdc6_C"/>
    <property type="match status" value="1"/>
</dbReference>
<dbReference type="InterPro" id="IPR001025">
    <property type="entry name" value="BAH_dom"/>
</dbReference>
<dbReference type="InterPro" id="IPR003959">
    <property type="entry name" value="ATPase_AAA_core"/>
</dbReference>
<organism evidence="13 14">
    <name type="scientific">Phlebotomus papatasi</name>
    <name type="common">Sandfly</name>
    <dbReference type="NCBI Taxonomy" id="29031"/>
    <lineage>
        <taxon>Eukaryota</taxon>
        <taxon>Metazoa</taxon>
        <taxon>Ecdysozoa</taxon>
        <taxon>Arthropoda</taxon>
        <taxon>Hexapoda</taxon>
        <taxon>Insecta</taxon>
        <taxon>Pterygota</taxon>
        <taxon>Neoptera</taxon>
        <taxon>Endopterygota</taxon>
        <taxon>Diptera</taxon>
        <taxon>Nematocera</taxon>
        <taxon>Psychodoidea</taxon>
        <taxon>Psychodidae</taxon>
        <taxon>Phlebotomus</taxon>
        <taxon>Phlebotomus</taxon>
    </lineage>
</organism>
<dbReference type="FunFam" id="3.40.50.300:FF:000199">
    <property type="entry name" value="Origin recognition complex subunit 1"/>
    <property type="match status" value="1"/>
</dbReference>
<sequence length="847" mass="94960">MSKDYGNPKYVDWGHKLAGIDVPELRNREVTFYSKADCGEIHLVPGSCVVVANFKRINGGRGDIAKILHLFQVSDKFYKQDRARAIVQWYSWLDGVPARSLTDDVRIEDPDREIVLDSRPYDSDISLGTISGKCNIVNVPEDMSLSSLMATCPEYHDKTVPTRICRYKLVRKAGKHYVLLPVLDESWTGDDVTKTEMEMPLGRTQAITPQTDRRKSIKNRTVSPIKIVGRNVIRMSGRKPRESFSGSESSNAENESPNKRRSSDDDVSMTPRKKTFRNTSSARRNLNDSLNQSGDSDQLNYSIVNVNEELKLKLRVSMNQKKASNTPNSPRKRSPKDELQTSPRKTRKNSVVPNTPTTSARRSILRTPASKIAADAKTPRRSITLSNVVEEIPSRPARLCTRRQTIGFYHDVTDESPEVPKTPRSSRQVKKPTTPKSASKATSGSTTPSQRMKMLRDGVITPSVGSREGKLKSRKSLLEQARDQLHVSAVPKSLPCRENEFRDIYQFLEGRIKDKCGGCMYISGVPGTGKTATVTEVIRSLQLKLPKFRHIEINGMRLTEPRQAYVHIYRQLQGKTVPWEQAHTFLERRFRNGSGQKEVTVLVVDELDMLCNRRQDVVYNLLDWPSSKEANLVVVTIANTMDLPERLLKGKVTSRLGLTRLTFKPYSFRQLQEIVTSRLVGFDAFNADALQLVARKVAAVSGDARRALDICRRAVEIAENGAKAGLPETVSMGHVEQALGEMMSNPKVQAIKACSRMEQIFLQAVIAESLRTGVEETTFMGVYAQFETICSISGLIAATVSRSLEICARLGAYRLLIGQDSRTDLYQKILLNVSPDDVHYALQEKAQ</sequence>
<dbReference type="FunFam" id="1.10.8.60:FF:000062">
    <property type="entry name" value="Origin recognition complex subunit 1"/>
    <property type="match status" value="1"/>
</dbReference>
<evidence type="ECO:0000256" key="2">
    <source>
        <dbReference type="ARBA" id="ARBA00008398"/>
    </source>
</evidence>
<dbReference type="SMART" id="SM00382">
    <property type="entry name" value="AAA"/>
    <property type="match status" value="1"/>
</dbReference>
<keyword evidence="14" id="KW-1185">Reference proteome</keyword>
<feature type="compositionally biased region" description="Polar residues" evidence="12">
    <location>
        <begin position="349"/>
        <end position="361"/>
    </location>
</feature>
<protein>
    <recommendedName>
        <fullName evidence="3 11">Origin recognition complex subunit 1</fullName>
    </recommendedName>
</protein>
<dbReference type="InterPro" id="IPR015163">
    <property type="entry name" value="Cdc6_C"/>
</dbReference>
<dbReference type="GO" id="GO:0033314">
    <property type="term" value="P:mitotic DNA replication checkpoint signaling"/>
    <property type="evidence" value="ECO:0007669"/>
    <property type="project" value="TreeGrafter"/>
</dbReference>
<dbReference type="InterPro" id="IPR003593">
    <property type="entry name" value="AAA+_ATPase"/>
</dbReference>
<dbReference type="GO" id="GO:0005664">
    <property type="term" value="C:nuclear origin of replication recognition complex"/>
    <property type="evidence" value="ECO:0007669"/>
    <property type="project" value="TreeGrafter"/>
</dbReference>
<dbReference type="GO" id="GO:0003688">
    <property type="term" value="F:DNA replication origin binding"/>
    <property type="evidence" value="ECO:0007669"/>
    <property type="project" value="TreeGrafter"/>
</dbReference>
<dbReference type="Pfam" id="PF00004">
    <property type="entry name" value="AAA"/>
    <property type="match status" value="1"/>
</dbReference>
<dbReference type="InterPro" id="IPR027417">
    <property type="entry name" value="P-loop_NTPase"/>
</dbReference>
<dbReference type="PANTHER" id="PTHR10763:SF23">
    <property type="entry name" value="ORIGIN RECOGNITION COMPLEX SUBUNIT 1"/>
    <property type="match status" value="1"/>
</dbReference>
<dbReference type="Gene3D" id="2.30.30.490">
    <property type="match status" value="1"/>
</dbReference>
<dbReference type="PANTHER" id="PTHR10763">
    <property type="entry name" value="CELL DIVISION CONTROL PROTEIN 6-RELATED"/>
    <property type="match status" value="1"/>
</dbReference>
<dbReference type="EMBL" id="AJVK01019937">
    <property type="status" value="NOT_ANNOTATED_CDS"/>
    <property type="molecule type" value="Genomic_DNA"/>
</dbReference>
<dbReference type="GO" id="GO:0006270">
    <property type="term" value="P:DNA replication initiation"/>
    <property type="evidence" value="ECO:0007669"/>
    <property type="project" value="TreeGrafter"/>
</dbReference>
<dbReference type="PROSITE" id="PS51038">
    <property type="entry name" value="BAH"/>
    <property type="match status" value="1"/>
</dbReference>
<dbReference type="Pfam" id="PF17872">
    <property type="entry name" value="AAA_lid_10"/>
    <property type="match status" value="1"/>
</dbReference>
<dbReference type="Pfam" id="PF09079">
    <property type="entry name" value="WHD_Cdc6"/>
    <property type="match status" value="1"/>
</dbReference>
<keyword evidence="5" id="KW-0479">Metal-binding</keyword>
<proteinExistence type="inferred from homology"/>
<dbReference type="CDD" id="cd08768">
    <property type="entry name" value="Cdc6_C"/>
    <property type="match status" value="1"/>
</dbReference>
<dbReference type="Gene3D" id="1.10.8.60">
    <property type="match status" value="1"/>
</dbReference>
<reference evidence="13" key="1">
    <citation type="submission" date="2022-08" db="UniProtKB">
        <authorList>
            <consortium name="EnsemblMetazoa"/>
        </authorList>
    </citation>
    <scope>IDENTIFICATION</scope>
    <source>
        <strain evidence="13">Israel</strain>
    </source>
</reference>
<dbReference type="InterPro" id="IPR043151">
    <property type="entry name" value="BAH_sf"/>
</dbReference>
<dbReference type="GO" id="GO:0046872">
    <property type="term" value="F:metal ion binding"/>
    <property type="evidence" value="ECO:0007669"/>
    <property type="project" value="UniProtKB-KW"/>
</dbReference>
<feature type="region of interest" description="Disordered" evidence="12">
    <location>
        <begin position="411"/>
        <end position="451"/>
    </location>
</feature>
<comment type="subcellular location">
    <subcellularLocation>
        <location evidence="1 11">Nucleus</location>
    </subcellularLocation>
</comment>
<feature type="region of interest" description="Disordered" evidence="12">
    <location>
        <begin position="228"/>
        <end position="297"/>
    </location>
</feature>
<dbReference type="SUPFAM" id="SSF52540">
    <property type="entry name" value="P-loop containing nucleoside triphosphate hydrolases"/>
    <property type="match status" value="1"/>
</dbReference>
<feature type="region of interest" description="Disordered" evidence="12">
    <location>
        <begin position="317"/>
        <end position="379"/>
    </location>
</feature>
<keyword evidence="8" id="KW-0460">Magnesium</keyword>
<dbReference type="InterPro" id="IPR041083">
    <property type="entry name" value="AAA_lid_10"/>
</dbReference>
<dbReference type="EnsemblMetazoa" id="PPAI011120-RA">
    <property type="protein sequence ID" value="PPAI011120-PA"/>
    <property type="gene ID" value="PPAI011120"/>
</dbReference>
<evidence type="ECO:0000256" key="8">
    <source>
        <dbReference type="ARBA" id="ARBA00022842"/>
    </source>
</evidence>
<name>A0A1B0DRD7_PHLPP</name>
<feature type="compositionally biased region" description="Low complexity" evidence="12">
    <location>
        <begin position="431"/>
        <end position="449"/>
    </location>
</feature>
<evidence type="ECO:0000256" key="9">
    <source>
        <dbReference type="ARBA" id="ARBA00023125"/>
    </source>
</evidence>
<dbReference type="Proteomes" id="UP000092462">
    <property type="component" value="Unassembled WGS sequence"/>
</dbReference>
<dbReference type="GO" id="GO:0016887">
    <property type="term" value="F:ATP hydrolysis activity"/>
    <property type="evidence" value="ECO:0007669"/>
    <property type="project" value="InterPro"/>
</dbReference>
<accession>A0A1B0DRD7</accession>
<evidence type="ECO:0000313" key="13">
    <source>
        <dbReference type="EnsemblMetazoa" id="PPAI011120-PA"/>
    </source>
</evidence>